<dbReference type="KEGG" id="bfc:BacF7301_15715"/>
<dbReference type="Proteomes" id="UP000501780">
    <property type="component" value="Chromosome"/>
</dbReference>
<dbReference type="RefSeq" id="WP_167964252.1">
    <property type="nucleotide sequence ID" value="NZ_CP050831.1"/>
</dbReference>
<gene>
    <name evidence="1" type="ORF">BacF7301_15715</name>
</gene>
<reference evidence="1 2" key="1">
    <citation type="submission" date="2020-03" db="EMBL/GenBank/DDBJ databases">
        <title>Genomic analysis of Bacteroides faecium CBA7301.</title>
        <authorList>
            <person name="Kim J."/>
            <person name="Roh S.W."/>
        </authorList>
    </citation>
    <scope>NUCLEOTIDE SEQUENCE [LARGE SCALE GENOMIC DNA]</scope>
    <source>
        <strain evidence="1 2">CBA7301</strain>
    </source>
</reference>
<proteinExistence type="predicted"/>
<sequence length="116" mass="13653">MIERGKRLILRLLSGNKCVDVTRPLLVEIGDNCTILENFLLLTHDNITYEKHGKRPTVEQMYEEFSLWMEGDEDDHRLKFSVAQQTAGYHDIWKKEHKAPFKSFDEFVDKALEDLL</sequence>
<evidence type="ECO:0000313" key="1">
    <source>
        <dbReference type="EMBL" id="QIU95509.1"/>
    </source>
</evidence>
<dbReference type="EMBL" id="CP050831">
    <property type="protein sequence ID" value="QIU95509.1"/>
    <property type="molecule type" value="Genomic_DNA"/>
</dbReference>
<keyword evidence="2" id="KW-1185">Reference proteome</keyword>
<organism evidence="1 2">
    <name type="scientific">Bacteroides faecium</name>
    <dbReference type="NCBI Taxonomy" id="2715212"/>
    <lineage>
        <taxon>Bacteria</taxon>
        <taxon>Pseudomonadati</taxon>
        <taxon>Bacteroidota</taxon>
        <taxon>Bacteroidia</taxon>
        <taxon>Bacteroidales</taxon>
        <taxon>Bacteroidaceae</taxon>
        <taxon>Bacteroides</taxon>
    </lineage>
</organism>
<evidence type="ECO:0000313" key="2">
    <source>
        <dbReference type="Proteomes" id="UP000501780"/>
    </source>
</evidence>
<name>A0A6H0KQN6_9BACE</name>
<accession>A0A6H0KQN6</accession>
<protein>
    <submittedName>
        <fullName evidence="1">Uncharacterized protein</fullName>
    </submittedName>
</protein>
<dbReference type="AlphaFoldDB" id="A0A6H0KQN6"/>